<keyword evidence="5" id="KW-0186">Copper</keyword>
<keyword evidence="5" id="KW-0406">Ion transport</keyword>
<accession>A0A0X8HUX5</accession>
<protein>
    <recommendedName>
        <fullName evidence="5">Copper transport protein</fullName>
    </recommendedName>
</protein>
<dbReference type="Pfam" id="PF04145">
    <property type="entry name" value="Ctr"/>
    <property type="match status" value="1"/>
</dbReference>
<keyword evidence="5" id="KW-0813">Transport</keyword>
<evidence type="ECO:0000256" key="5">
    <source>
        <dbReference type="RuleBase" id="RU367022"/>
    </source>
</evidence>
<dbReference type="RefSeq" id="XP_017988936.1">
    <property type="nucleotide sequence ID" value="XM_018133447.1"/>
</dbReference>
<evidence type="ECO:0000256" key="6">
    <source>
        <dbReference type="SAM" id="MobiDB-lite"/>
    </source>
</evidence>
<dbReference type="AlphaFoldDB" id="A0A0X8HUX5"/>
<feature type="region of interest" description="Disordered" evidence="6">
    <location>
        <begin position="1"/>
        <end position="23"/>
    </location>
</feature>
<comment type="similarity">
    <text evidence="5">Belongs to the copper transporter (Ctr) (TC 1.A.56) family. SLC31A subfamily.</text>
</comment>
<sequence length="297" mass="33468">MSTWGHVKHGGMDDSMGDDHSGSNMDSMAANSNHMMNTVFSTSYRGYPVLFSNLHASTRGEGFGIFLLIILLCLTYKAVIFLSWCLEVKWFKTIGADSQRRIVDDDQYKSSSSLNSTNKFTDDLEGARILPTLPTLMFDIFAPSWPELMQDLTRLVLTFISTMLIYATMLVAMTYVVLYFFAVVLGLALAESFFNRIKIVLVKRWELKREIRRRSNCPGGGNCEPGCGQATKTDARSSQDNRTAPLLRQEQKKSCCCDPVDPSEFEEDLIREANEAVKERELAGNMDVSLMPAEKFR</sequence>
<dbReference type="GeneID" id="28725262"/>
<dbReference type="PANTHER" id="PTHR12483:SF27">
    <property type="entry name" value="COPPER TRANSPORT PROTEIN CTR1"/>
    <property type="match status" value="1"/>
</dbReference>
<feature type="region of interest" description="Disordered" evidence="6">
    <location>
        <begin position="222"/>
        <end position="247"/>
    </location>
</feature>
<keyword evidence="5" id="KW-0187">Copper transport</keyword>
<keyword evidence="2 5" id="KW-0812">Transmembrane</keyword>
<keyword evidence="4 5" id="KW-0472">Membrane</keyword>
<organism evidence="7 8">
    <name type="scientific">Eremothecium sinecaudum</name>
    <dbReference type="NCBI Taxonomy" id="45286"/>
    <lineage>
        <taxon>Eukaryota</taxon>
        <taxon>Fungi</taxon>
        <taxon>Dikarya</taxon>
        <taxon>Ascomycota</taxon>
        <taxon>Saccharomycotina</taxon>
        <taxon>Saccharomycetes</taxon>
        <taxon>Saccharomycetales</taxon>
        <taxon>Saccharomycetaceae</taxon>
        <taxon>Eremothecium</taxon>
    </lineage>
</organism>
<evidence type="ECO:0000313" key="7">
    <source>
        <dbReference type="EMBL" id="AMD21940.1"/>
    </source>
</evidence>
<dbReference type="OrthoDB" id="73901at2759"/>
<evidence type="ECO:0000256" key="2">
    <source>
        <dbReference type="ARBA" id="ARBA00022692"/>
    </source>
</evidence>
<dbReference type="EMBL" id="CP014246">
    <property type="protein sequence ID" value="AMD21940.1"/>
    <property type="molecule type" value="Genomic_DNA"/>
</dbReference>
<evidence type="ECO:0000256" key="3">
    <source>
        <dbReference type="ARBA" id="ARBA00022989"/>
    </source>
</evidence>
<dbReference type="InterPro" id="IPR007274">
    <property type="entry name" value="Cop_transporter"/>
</dbReference>
<reference evidence="7 8" key="1">
    <citation type="submission" date="2016-01" db="EMBL/GenBank/DDBJ databases">
        <title>Genome sequence of the yeast Holleya sinecauda.</title>
        <authorList>
            <person name="Dietrich F.S."/>
        </authorList>
    </citation>
    <scope>NUCLEOTIDE SEQUENCE [LARGE SCALE GENOMIC DNA]</scope>
    <source>
        <strain evidence="7 8">ATCC 58844</strain>
    </source>
</reference>
<dbReference type="STRING" id="45286.A0A0X8HUX5"/>
<keyword evidence="8" id="KW-1185">Reference proteome</keyword>
<proteinExistence type="inferred from homology"/>
<name>A0A0X8HUX5_9SACH</name>
<evidence type="ECO:0000256" key="4">
    <source>
        <dbReference type="ARBA" id="ARBA00023136"/>
    </source>
</evidence>
<feature type="transmembrane region" description="Helical" evidence="5">
    <location>
        <begin position="63"/>
        <end position="86"/>
    </location>
</feature>
<evidence type="ECO:0000256" key="1">
    <source>
        <dbReference type="ARBA" id="ARBA00004141"/>
    </source>
</evidence>
<dbReference type="GO" id="GO:0005375">
    <property type="term" value="F:copper ion transmembrane transporter activity"/>
    <property type="evidence" value="ECO:0007669"/>
    <property type="project" value="UniProtKB-UniRule"/>
</dbReference>
<evidence type="ECO:0000313" key="8">
    <source>
        <dbReference type="Proteomes" id="UP000243052"/>
    </source>
</evidence>
<keyword evidence="3 5" id="KW-1133">Transmembrane helix</keyword>
<dbReference type="PANTHER" id="PTHR12483">
    <property type="entry name" value="SOLUTE CARRIER FAMILY 31 COPPER TRANSPORTERS"/>
    <property type="match status" value="1"/>
</dbReference>
<comment type="subcellular location">
    <subcellularLocation>
        <location evidence="1 5">Membrane</location>
        <topology evidence="1 5">Multi-pass membrane protein</topology>
    </subcellularLocation>
</comment>
<dbReference type="Proteomes" id="UP000243052">
    <property type="component" value="Chromosome vi"/>
</dbReference>
<gene>
    <name evidence="7" type="ORF">AW171_hschr63937</name>
</gene>
<dbReference type="GO" id="GO:0005886">
    <property type="term" value="C:plasma membrane"/>
    <property type="evidence" value="ECO:0007669"/>
    <property type="project" value="TreeGrafter"/>
</dbReference>